<evidence type="ECO:0000256" key="5">
    <source>
        <dbReference type="ARBA" id="ARBA00025782"/>
    </source>
</evidence>
<keyword evidence="10" id="KW-1185">Reference proteome</keyword>
<dbReference type="AlphaFoldDB" id="A0AAN9R798"/>
<dbReference type="GO" id="GO:0004791">
    <property type="term" value="F:thioredoxin-disulfide reductase (NADPH) activity"/>
    <property type="evidence" value="ECO:0007669"/>
    <property type="project" value="InterPro"/>
</dbReference>
<feature type="domain" description="Thioredoxin" evidence="8">
    <location>
        <begin position="31"/>
        <end position="218"/>
    </location>
</feature>
<comment type="similarity">
    <text evidence="5">Belongs to the nucleoredoxin family.</text>
</comment>
<feature type="domain" description="Thioredoxin" evidence="8">
    <location>
        <begin position="383"/>
        <end position="539"/>
    </location>
</feature>
<dbReference type="CDD" id="cd03009">
    <property type="entry name" value="TryX_like_TryX_NRX"/>
    <property type="match status" value="2"/>
</dbReference>
<evidence type="ECO:0000259" key="8">
    <source>
        <dbReference type="PROSITE" id="PS51352"/>
    </source>
</evidence>
<dbReference type="PANTHER" id="PTHR13871:SF104">
    <property type="entry name" value="NUCLEOREDOXIN 1 ISOFORM X1-RELATED"/>
    <property type="match status" value="1"/>
</dbReference>
<comment type="catalytic activity">
    <reaction evidence="6">
        <text>[protein]-dithiol + NAD(+) = [protein]-disulfide + NADH + H(+)</text>
        <dbReference type="Rhea" id="RHEA:18749"/>
        <dbReference type="Rhea" id="RHEA-COMP:10593"/>
        <dbReference type="Rhea" id="RHEA-COMP:10594"/>
        <dbReference type="ChEBI" id="CHEBI:15378"/>
        <dbReference type="ChEBI" id="CHEBI:29950"/>
        <dbReference type="ChEBI" id="CHEBI:50058"/>
        <dbReference type="ChEBI" id="CHEBI:57540"/>
        <dbReference type="ChEBI" id="CHEBI:57945"/>
        <dbReference type="EC" id="1.8.1.8"/>
    </reaction>
</comment>
<dbReference type="SUPFAM" id="SSF57889">
    <property type="entry name" value="Cysteine-rich domain"/>
    <property type="match status" value="1"/>
</dbReference>
<evidence type="ECO:0000313" key="9">
    <source>
        <dbReference type="EMBL" id="KAK7361832.1"/>
    </source>
</evidence>
<comment type="catalytic activity">
    <reaction evidence="7">
        <text>[protein]-dithiol + NADP(+) = [protein]-disulfide + NADPH + H(+)</text>
        <dbReference type="Rhea" id="RHEA:18753"/>
        <dbReference type="Rhea" id="RHEA-COMP:10593"/>
        <dbReference type="Rhea" id="RHEA-COMP:10594"/>
        <dbReference type="ChEBI" id="CHEBI:15378"/>
        <dbReference type="ChEBI" id="CHEBI:29950"/>
        <dbReference type="ChEBI" id="CHEBI:50058"/>
        <dbReference type="ChEBI" id="CHEBI:57783"/>
        <dbReference type="ChEBI" id="CHEBI:58349"/>
        <dbReference type="EC" id="1.8.1.8"/>
    </reaction>
</comment>
<gene>
    <name evidence="9" type="ORF">VNO77_03917</name>
</gene>
<organism evidence="9 10">
    <name type="scientific">Canavalia gladiata</name>
    <name type="common">Sword bean</name>
    <name type="synonym">Dolichos gladiatus</name>
    <dbReference type="NCBI Taxonomy" id="3824"/>
    <lineage>
        <taxon>Eukaryota</taxon>
        <taxon>Viridiplantae</taxon>
        <taxon>Streptophyta</taxon>
        <taxon>Embryophyta</taxon>
        <taxon>Tracheophyta</taxon>
        <taxon>Spermatophyta</taxon>
        <taxon>Magnoliopsida</taxon>
        <taxon>eudicotyledons</taxon>
        <taxon>Gunneridae</taxon>
        <taxon>Pentapetalae</taxon>
        <taxon>rosids</taxon>
        <taxon>fabids</taxon>
        <taxon>Fabales</taxon>
        <taxon>Fabaceae</taxon>
        <taxon>Papilionoideae</taxon>
        <taxon>50 kb inversion clade</taxon>
        <taxon>NPAAA clade</taxon>
        <taxon>indigoferoid/millettioid clade</taxon>
        <taxon>Phaseoleae</taxon>
        <taxon>Canavalia</taxon>
    </lineage>
</organism>
<evidence type="ECO:0000256" key="7">
    <source>
        <dbReference type="ARBA" id="ARBA00047804"/>
    </source>
</evidence>
<dbReference type="PANTHER" id="PTHR13871">
    <property type="entry name" value="THIOREDOXIN"/>
    <property type="match status" value="1"/>
</dbReference>
<dbReference type="InterPro" id="IPR045870">
    <property type="entry name" value="TryX_NRX_thioredoxin_dom"/>
</dbReference>
<accession>A0AAN9R798</accession>
<keyword evidence="2" id="KW-0677">Repeat</keyword>
<evidence type="ECO:0000256" key="2">
    <source>
        <dbReference type="ARBA" id="ARBA00022737"/>
    </source>
</evidence>
<dbReference type="InterPro" id="IPR036249">
    <property type="entry name" value="Thioredoxin-like_sf"/>
</dbReference>
<dbReference type="Gene3D" id="3.40.30.10">
    <property type="entry name" value="Glutaredoxin"/>
    <property type="match status" value="3"/>
</dbReference>
<reference evidence="9 10" key="1">
    <citation type="submission" date="2024-01" db="EMBL/GenBank/DDBJ databases">
        <title>The genomes of 5 underutilized Papilionoideae crops provide insights into root nodulation and disease resistanc.</title>
        <authorList>
            <person name="Jiang F."/>
        </authorList>
    </citation>
    <scope>NUCLEOTIDE SEQUENCE [LARGE SCALE GENOMIC DNA]</scope>
    <source>
        <strain evidence="9">LVBAO_FW01</strain>
        <tissue evidence="9">Leaves</tissue>
    </source>
</reference>
<keyword evidence="3" id="KW-0560">Oxidoreductase</keyword>
<sequence length="622" mass="70161">MAHSADVTHRILSFLSSSGSGFLLRNNGDRVPLSDSSCNFPFSVFLVKFKGFITFPYVDSPYVVSLDMKNCNFYDFSNLFVWGLKDGVVKIESLKGKKLGVYFSASWCGPCREFTPTLVEVYNEIAPKGDFEVLFVPADKDDESFKSYFSKMPWLAIPFSDSETRSRLDKLFHVKGIPHLALIDETGTVLPKDGVDVIHEYGADGYPFTLARLQELKHQLEEARRNQSLRSILVSPTRDYVISSANKIPVSELEGKTVGLYFCFSSHGSDSDFTPQLMEVYEKLKAKGENFEIVCIPLCVDEDEDEESFNKGLNSVPWLSVPFKDKFCGKLARYFDLSALPTLLIIGPDGKTLQSNAFEAIEDHGIAAYPFTPEKFAELDKILKAREAAQTLESILVLGDLDFVIGKDGVKVPVSELKGKIILLYFSDYWCPLSHAFLPKLIDAYHKIKAKDNAFEVIFVSGDMDQPSFDELFAGMPWLALPFGDKRNLRRKFKVYGIPMLVAIGSNGQTITREARHLVSLYGADAYPFTEERIRQIESTRGWPEKVTHETHEHELVLTRRAGYWCDSCDEEGDIWSYSCYECEFDLHPKCASEVQGNKDDAKEEENPKEGWVCDGEVCTKA</sequence>
<evidence type="ECO:0000256" key="4">
    <source>
        <dbReference type="ARBA" id="ARBA00023027"/>
    </source>
</evidence>
<name>A0AAN9R798_CANGL</name>
<evidence type="ECO:0000256" key="6">
    <source>
        <dbReference type="ARBA" id="ARBA00047388"/>
    </source>
</evidence>
<dbReference type="EC" id="1.8.1.8" evidence="1"/>
<evidence type="ECO:0000256" key="3">
    <source>
        <dbReference type="ARBA" id="ARBA00023002"/>
    </source>
</evidence>
<dbReference type="EMBL" id="JAYMYQ010000001">
    <property type="protein sequence ID" value="KAK7361832.1"/>
    <property type="molecule type" value="Genomic_DNA"/>
</dbReference>
<dbReference type="InterPro" id="IPR012336">
    <property type="entry name" value="Thioredoxin-like_fold"/>
</dbReference>
<evidence type="ECO:0000256" key="1">
    <source>
        <dbReference type="ARBA" id="ARBA00012612"/>
    </source>
</evidence>
<dbReference type="InterPro" id="IPR052259">
    <property type="entry name" value="Nucleoredoxin-like"/>
</dbReference>
<keyword evidence="4" id="KW-0520">NAD</keyword>
<protein>
    <recommendedName>
        <fullName evidence="1">protein-disulfide reductase</fullName>
        <ecNumber evidence="1">1.8.1.8</ecNumber>
    </recommendedName>
</protein>
<dbReference type="InterPro" id="IPR013766">
    <property type="entry name" value="Thioredoxin_domain"/>
</dbReference>
<proteinExistence type="inferred from homology"/>
<dbReference type="Pfam" id="PF03107">
    <property type="entry name" value="C1_2"/>
    <property type="match status" value="1"/>
</dbReference>
<evidence type="ECO:0000313" key="10">
    <source>
        <dbReference type="Proteomes" id="UP001367508"/>
    </source>
</evidence>
<dbReference type="InterPro" id="IPR004146">
    <property type="entry name" value="DC1"/>
</dbReference>
<dbReference type="SUPFAM" id="SSF52833">
    <property type="entry name" value="Thioredoxin-like"/>
    <property type="match status" value="3"/>
</dbReference>
<dbReference type="InterPro" id="IPR046349">
    <property type="entry name" value="C1-like_sf"/>
</dbReference>
<dbReference type="PROSITE" id="PS51352">
    <property type="entry name" value="THIOREDOXIN_2"/>
    <property type="match status" value="2"/>
</dbReference>
<comment type="caution">
    <text evidence="9">The sequence shown here is derived from an EMBL/GenBank/DDBJ whole genome shotgun (WGS) entry which is preliminary data.</text>
</comment>
<dbReference type="Pfam" id="PF13905">
    <property type="entry name" value="Thioredoxin_8"/>
    <property type="match status" value="3"/>
</dbReference>
<dbReference type="Proteomes" id="UP001367508">
    <property type="component" value="Unassembled WGS sequence"/>
</dbReference>